<dbReference type="Proteomes" id="UP001205965">
    <property type="component" value="Unassembled WGS sequence"/>
</dbReference>
<evidence type="ECO:0008006" key="3">
    <source>
        <dbReference type="Google" id="ProtNLM"/>
    </source>
</evidence>
<gene>
    <name evidence="1" type="ORF">NYP18_09260</name>
</gene>
<keyword evidence="2" id="KW-1185">Reference proteome</keyword>
<accession>A0ABT2FX82</accession>
<evidence type="ECO:0000313" key="2">
    <source>
        <dbReference type="Proteomes" id="UP001205965"/>
    </source>
</evidence>
<comment type="caution">
    <text evidence="1">The sequence shown here is derived from an EMBL/GenBank/DDBJ whole genome shotgun (WGS) entry which is preliminary data.</text>
</comment>
<evidence type="ECO:0000313" key="1">
    <source>
        <dbReference type="EMBL" id="MCS5479847.1"/>
    </source>
</evidence>
<organism evidence="1 2">
    <name type="scientific">Corynebacterium lemuris</name>
    <dbReference type="NCBI Taxonomy" id="1859292"/>
    <lineage>
        <taxon>Bacteria</taxon>
        <taxon>Bacillati</taxon>
        <taxon>Actinomycetota</taxon>
        <taxon>Actinomycetes</taxon>
        <taxon>Mycobacteriales</taxon>
        <taxon>Corynebacteriaceae</taxon>
        <taxon>Corynebacterium</taxon>
    </lineage>
</organism>
<dbReference type="EMBL" id="JANWTC010000006">
    <property type="protein sequence ID" value="MCS5479847.1"/>
    <property type="molecule type" value="Genomic_DNA"/>
</dbReference>
<protein>
    <recommendedName>
        <fullName evidence="3">Minor tail protein</fullName>
    </recommendedName>
</protein>
<proteinExistence type="predicted"/>
<dbReference type="RefSeq" id="WP_259427918.1">
    <property type="nucleotide sequence ID" value="NZ_JANWTC010000006.1"/>
</dbReference>
<name>A0ABT2FX82_9CORY</name>
<reference evidence="1 2" key="1">
    <citation type="submission" date="2022-08" db="EMBL/GenBank/DDBJ databases">
        <title>YIM 101645 draft genome.</title>
        <authorList>
            <person name="Chen X."/>
        </authorList>
    </citation>
    <scope>NUCLEOTIDE SEQUENCE [LARGE SCALE GENOMIC DNA]</scope>
    <source>
        <strain evidence="1 2">YIM 101645</strain>
    </source>
</reference>
<sequence>MTHPLTTELWELTEERLVKPLGEMRELAQEVRDIRDSGAVPNDAVGLPQLAPAVRDTVEGMPAALAGKADTGHTHGTSGLEDEAVTQQKIAPGAVTYSRLSEAAVTTSRIADGNVTRGKLSPDVTAELDGKADLVNGEVPTSQIPAIALTKPMSVTSRAEMLALTAQEGDVAIITTGDDKGSYMLGDGPASTFESWVELATSPDIPVQSVNGQTGTIVLGPGDVGAAPTNHNHTPQDIGAAPAHVEVTGDWPTSGTPGVIYWRAE</sequence>